<feature type="domain" description="PPM-type phosphatase" evidence="1">
    <location>
        <begin position="43"/>
        <end position="285"/>
    </location>
</feature>
<proteinExistence type="predicted"/>
<dbReference type="Pfam" id="PF00481">
    <property type="entry name" value="PP2C"/>
    <property type="match status" value="2"/>
</dbReference>
<keyword evidence="3" id="KW-1185">Reference proteome</keyword>
<gene>
    <name evidence="2" type="ORF">TIFTF001_022515</name>
</gene>
<accession>A0AA88AK43</accession>
<sequence length="286" mass="32406">MGLKDLIRFKLKAFRLRRLLTGNGRRKKREPSKPSWMTPISHGYQVVDYKWFLGGSDDSDSDSDSDSIVVQREQFGELELWYFGVSDARIGDGVSKYLQTHFFDKKPKETQIRRKGKETMRKAYLGVRAKIRETQKAEETSNAGSVSVMVINGEKLVIANMGDYRAVMCKNGVARHINGKRQQPGKKNWSRRLVSVRMLGCQANNIKNNTTQSKGSELLVGAERVDSDPEFVILASAGIWEVMKTQEAVNLIRHLEDPQNAAECLAKEAISRFCRSNISCLIIKFD</sequence>
<evidence type="ECO:0000313" key="3">
    <source>
        <dbReference type="Proteomes" id="UP001187192"/>
    </source>
</evidence>
<comment type="caution">
    <text evidence="2">The sequence shown here is derived from an EMBL/GenBank/DDBJ whole genome shotgun (WGS) entry which is preliminary data.</text>
</comment>
<dbReference type="Gene3D" id="3.60.40.10">
    <property type="entry name" value="PPM-type phosphatase domain"/>
    <property type="match status" value="1"/>
</dbReference>
<dbReference type="AlphaFoldDB" id="A0AA88AK43"/>
<dbReference type="PANTHER" id="PTHR47992">
    <property type="entry name" value="PROTEIN PHOSPHATASE"/>
    <property type="match status" value="1"/>
</dbReference>
<dbReference type="InterPro" id="IPR001932">
    <property type="entry name" value="PPM-type_phosphatase-like_dom"/>
</dbReference>
<dbReference type="GO" id="GO:0004722">
    <property type="term" value="F:protein serine/threonine phosphatase activity"/>
    <property type="evidence" value="ECO:0007669"/>
    <property type="project" value="InterPro"/>
</dbReference>
<name>A0AA88AK43_FICCA</name>
<reference evidence="2" key="1">
    <citation type="submission" date="2023-07" db="EMBL/GenBank/DDBJ databases">
        <title>draft genome sequence of fig (Ficus carica).</title>
        <authorList>
            <person name="Takahashi T."/>
            <person name="Nishimura K."/>
        </authorList>
    </citation>
    <scope>NUCLEOTIDE SEQUENCE</scope>
</reference>
<evidence type="ECO:0000259" key="1">
    <source>
        <dbReference type="PROSITE" id="PS51746"/>
    </source>
</evidence>
<evidence type="ECO:0000313" key="2">
    <source>
        <dbReference type="EMBL" id="GMN53385.1"/>
    </source>
</evidence>
<dbReference type="InterPro" id="IPR015655">
    <property type="entry name" value="PP2C"/>
</dbReference>
<dbReference type="EMBL" id="BTGU01000046">
    <property type="protein sequence ID" value="GMN53385.1"/>
    <property type="molecule type" value="Genomic_DNA"/>
</dbReference>
<dbReference type="PROSITE" id="PS51746">
    <property type="entry name" value="PPM_2"/>
    <property type="match status" value="1"/>
</dbReference>
<organism evidence="2 3">
    <name type="scientific">Ficus carica</name>
    <name type="common">Common fig</name>
    <dbReference type="NCBI Taxonomy" id="3494"/>
    <lineage>
        <taxon>Eukaryota</taxon>
        <taxon>Viridiplantae</taxon>
        <taxon>Streptophyta</taxon>
        <taxon>Embryophyta</taxon>
        <taxon>Tracheophyta</taxon>
        <taxon>Spermatophyta</taxon>
        <taxon>Magnoliopsida</taxon>
        <taxon>eudicotyledons</taxon>
        <taxon>Gunneridae</taxon>
        <taxon>Pentapetalae</taxon>
        <taxon>rosids</taxon>
        <taxon>fabids</taxon>
        <taxon>Rosales</taxon>
        <taxon>Moraceae</taxon>
        <taxon>Ficeae</taxon>
        <taxon>Ficus</taxon>
    </lineage>
</organism>
<dbReference type="SUPFAM" id="SSF81606">
    <property type="entry name" value="PP2C-like"/>
    <property type="match status" value="1"/>
</dbReference>
<dbReference type="SMART" id="SM00332">
    <property type="entry name" value="PP2Cc"/>
    <property type="match status" value="1"/>
</dbReference>
<dbReference type="CDD" id="cd00143">
    <property type="entry name" value="PP2Cc"/>
    <property type="match status" value="1"/>
</dbReference>
<dbReference type="Proteomes" id="UP001187192">
    <property type="component" value="Unassembled WGS sequence"/>
</dbReference>
<protein>
    <recommendedName>
        <fullName evidence="1">PPM-type phosphatase domain-containing protein</fullName>
    </recommendedName>
</protein>
<dbReference type="InterPro" id="IPR036457">
    <property type="entry name" value="PPM-type-like_dom_sf"/>
</dbReference>